<reference evidence="1" key="1">
    <citation type="submission" date="2016-09" db="EMBL/GenBank/DDBJ databases">
        <authorList>
            <person name="Capua I."/>
            <person name="De Benedictis P."/>
            <person name="Joannis T."/>
            <person name="Lombin L.H."/>
            <person name="Cattoli G."/>
        </authorList>
    </citation>
    <scope>NUCLEOTIDE SEQUENCE</scope>
</reference>
<reference evidence="1" key="2">
    <citation type="journal article" date="2017" name="Front. Cell. Infect. Microbiol.">
        <title>Analysis of the Salivary Gland Transcriptome of Unfed and Partially Fed Amblyomma sculptum Ticks and Descriptive Proteome of the Saliva.</title>
        <authorList>
            <person name="Esteves E."/>
            <person name="Maruyama S.R."/>
            <person name="Kawahara R."/>
            <person name="Fujita A."/>
            <person name="Martins L.A."/>
            <person name="Righi A.A."/>
            <person name="Costa F.B."/>
            <person name="Palmisano G."/>
            <person name="Labruna M.B."/>
            <person name="Sa-Nunes A."/>
            <person name="Ribeiro J.M.C."/>
            <person name="Fogaca A.C."/>
        </authorList>
    </citation>
    <scope>NUCLEOTIDE SEQUENCE</scope>
</reference>
<organism evidence="1">
    <name type="scientific">Amblyomma sculptum</name>
    <name type="common">Tick</name>
    <dbReference type="NCBI Taxonomy" id="1581419"/>
    <lineage>
        <taxon>Eukaryota</taxon>
        <taxon>Metazoa</taxon>
        <taxon>Ecdysozoa</taxon>
        <taxon>Arthropoda</taxon>
        <taxon>Chelicerata</taxon>
        <taxon>Arachnida</taxon>
        <taxon>Acari</taxon>
        <taxon>Parasitiformes</taxon>
        <taxon>Ixodida</taxon>
        <taxon>Ixodoidea</taxon>
        <taxon>Ixodidae</taxon>
        <taxon>Amblyomminae</taxon>
        <taxon>Amblyomma</taxon>
    </lineage>
</organism>
<dbReference type="InterPro" id="IPR012337">
    <property type="entry name" value="RNaseH-like_sf"/>
</dbReference>
<name>A0A1E1XSJ0_AMBSC</name>
<protein>
    <submittedName>
        <fullName evidence="1">Putative tick transposon</fullName>
    </submittedName>
</protein>
<dbReference type="SUPFAM" id="SSF53098">
    <property type="entry name" value="Ribonuclease H-like"/>
    <property type="match status" value="1"/>
</dbReference>
<dbReference type="AlphaFoldDB" id="A0A1E1XSJ0"/>
<sequence length="177" mass="20368">LTILTDSQTACRDYLRGRIGHRALRILRSGNHITQRQTNEEPIRHTIVWTPGHAGVTGNQEADRIARGYTYYRASKVADLEGNEPVPQDYSAILNYYKGCRKRYPSPHNPLSREDSVAWRQLQTGSYQNLHVLNKMYPTQYTDKCPWCQEPPTLYHITWACQRISVVPVITNPSAEQ</sequence>
<proteinExistence type="evidence at transcript level"/>
<dbReference type="InterPro" id="IPR036397">
    <property type="entry name" value="RNaseH_sf"/>
</dbReference>
<dbReference type="EMBL" id="GFAA01001190">
    <property type="protein sequence ID" value="JAU02245.1"/>
    <property type="molecule type" value="mRNA"/>
</dbReference>
<evidence type="ECO:0000313" key="1">
    <source>
        <dbReference type="EMBL" id="JAU02245.1"/>
    </source>
</evidence>
<accession>A0A1E1XSJ0</accession>
<dbReference type="Gene3D" id="3.30.420.10">
    <property type="entry name" value="Ribonuclease H-like superfamily/Ribonuclease H"/>
    <property type="match status" value="1"/>
</dbReference>
<dbReference type="GO" id="GO:0003676">
    <property type="term" value="F:nucleic acid binding"/>
    <property type="evidence" value="ECO:0007669"/>
    <property type="project" value="InterPro"/>
</dbReference>
<feature type="non-terminal residue" evidence="1">
    <location>
        <position position="1"/>
    </location>
</feature>